<dbReference type="PATRIC" id="fig|273677.3.peg.1828"/>
<dbReference type="OrthoDB" id="5023161at2"/>
<protein>
    <submittedName>
        <fullName evidence="1">Putative glycosyl hydrolase</fullName>
    </submittedName>
</protein>
<sequence>MPYRSRTTLQTWLDDFTAAREDGDLIKVVIQDDSWGDDGGLVVVPLRNASTTVYVRPPMGEDVRWRVVFEPQLDEVALSAEETSALVAELATAADLCGYLEVRSVAHIEAAPSA</sequence>
<dbReference type="GO" id="GO:0016787">
    <property type="term" value="F:hydrolase activity"/>
    <property type="evidence" value="ECO:0007669"/>
    <property type="project" value="UniProtKB-KW"/>
</dbReference>
<gene>
    <name evidence="1" type="ORF">BW34_01844</name>
</gene>
<proteinExistence type="predicted"/>
<organism evidence="1 2">
    <name type="scientific">Microbacterium oleivorans</name>
    <dbReference type="NCBI Taxonomy" id="273677"/>
    <lineage>
        <taxon>Bacteria</taxon>
        <taxon>Bacillati</taxon>
        <taxon>Actinomycetota</taxon>
        <taxon>Actinomycetes</taxon>
        <taxon>Micrococcales</taxon>
        <taxon>Microbacteriaceae</taxon>
        <taxon>Microbacterium</taxon>
    </lineage>
</organism>
<dbReference type="AlphaFoldDB" id="A0A031FU74"/>
<accession>A0A031FU74</accession>
<reference evidence="1 2" key="1">
    <citation type="submission" date="2014-03" db="EMBL/GenBank/DDBJ databases">
        <title>Draft Genome Sequences of 13 Willow Endophytes.</title>
        <authorList>
            <person name="Gan H.Y."/>
            <person name="Gan H.M."/>
            <person name="Savka M.A."/>
            <person name="Hudson A.O."/>
        </authorList>
    </citation>
    <scope>NUCLEOTIDE SEQUENCE [LARGE SCALE GENOMIC DNA]</scope>
    <source>
        <strain evidence="1 2">RIT293</strain>
    </source>
</reference>
<dbReference type="KEGG" id="moo:BWL13_02752"/>
<keyword evidence="1" id="KW-0378">Hydrolase</keyword>
<dbReference type="RefSeq" id="WP_036311560.1">
    <property type="nucleotide sequence ID" value="NZ_CP031421.1"/>
</dbReference>
<evidence type="ECO:0000313" key="2">
    <source>
        <dbReference type="Proteomes" id="UP000024001"/>
    </source>
</evidence>
<comment type="caution">
    <text evidence="1">The sequence shown here is derived from an EMBL/GenBank/DDBJ whole genome shotgun (WGS) entry which is preliminary data.</text>
</comment>
<dbReference type="EMBL" id="JFYO01000005">
    <property type="protein sequence ID" value="EZP27852.1"/>
    <property type="molecule type" value="Genomic_DNA"/>
</dbReference>
<dbReference type="Proteomes" id="UP000024001">
    <property type="component" value="Unassembled WGS sequence"/>
</dbReference>
<keyword evidence="2" id="KW-1185">Reference proteome</keyword>
<evidence type="ECO:0000313" key="1">
    <source>
        <dbReference type="EMBL" id="EZP27852.1"/>
    </source>
</evidence>
<name>A0A031FU74_9MICO</name>
<dbReference type="GeneID" id="91433103"/>